<dbReference type="Proteomes" id="UP000004291">
    <property type="component" value="Chromosome"/>
</dbReference>
<keyword evidence="2" id="KW-0808">Transferase</keyword>
<dbReference type="RefSeq" id="WP_007199229.1">
    <property type="nucleotide sequence ID" value="NZ_CM002917.1"/>
</dbReference>
<evidence type="ECO:0000313" key="3">
    <source>
        <dbReference type="Proteomes" id="UP000004291"/>
    </source>
</evidence>
<dbReference type="Pfam" id="PF13410">
    <property type="entry name" value="GST_C_2"/>
    <property type="match status" value="1"/>
</dbReference>
<dbReference type="InterPro" id="IPR004045">
    <property type="entry name" value="Glutathione_S-Trfase_N"/>
</dbReference>
<dbReference type="GO" id="GO:0016034">
    <property type="term" value="F:maleylacetoacetate isomerase activity"/>
    <property type="evidence" value="ECO:0007669"/>
    <property type="project" value="TreeGrafter"/>
</dbReference>
<dbReference type="CDD" id="cd03043">
    <property type="entry name" value="GST_N_1"/>
    <property type="match status" value="1"/>
</dbReference>
<dbReference type="EMBL" id="ABIA03000004">
    <property type="protein sequence ID" value="EDQ33272.1"/>
    <property type="molecule type" value="Genomic_DNA"/>
</dbReference>
<dbReference type="PANTHER" id="PTHR42673">
    <property type="entry name" value="MALEYLACETOACETATE ISOMERASE"/>
    <property type="match status" value="1"/>
</dbReference>
<feature type="domain" description="GST N-terminal" evidence="1">
    <location>
        <begin position="4"/>
        <end position="84"/>
    </location>
</feature>
<name>A9D8C9_HOEPD</name>
<accession>A9D8C9</accession>
<dbReference type="PROSITE" id="PS50404">
    <property type="entry name" value="GST_NTER"/>
    <property type="match status" value="1"/>
</dbReference>
<dbReference type="AlphaFoldDB" id="A9D8C9"/>
<dbReference type="SUPFAM" id="SSF47616">
    <property type="entry name" value="GST C-terminal domain-like"/>
    <property type="match status" value="1"/>
</dbReference>
<dbReference type="SUPFAM" id="SSF52833">
    <property type="entry name" value="Thioredoxin-like"/>
    <property type="match status" value="1"/>
</dbReference>
<dbReference type="OrthoDB" id="9799538at2"/>
<dbReference type="InterPro" id="IPR036249">
    <property type="entry name" value="Thioredoxin-like_sf"/>
</dbReference>
<protein>
    <submittedName>
        <fullName evidence="2">Glutathione S-transferase</fullName>
        <ecNumber evidence="2">2.5.1.18</ecNumber>
    </submittedName>
</protein>
<dbReference type="HOGENOM" id="CLU_070658_0_0_5"/>
<dbReference type="GO" id="GO:0006559">
    <property type="term" value="P:L-phenylalanine catabolic process"/>
    <property type="evidence" value="ECO:0007669"/>
    <property type="project" value="TreeGrafter"/>
</dbReference>
<dbReference type="EC" id="2.5.1.18" evidence="2"/>
<dbReference type="Pfam" id="PF13409">
    <property type="entry name" value="GST_N_2"/>
    <property type="match status" value="1"/>
</dbReference>
<dbReference type="PANTHER" id="PTHR42673:SF4">
    <property type="entry name" value="MALEYLACETOACETATE ISOMERASE"/>
    <property type="match status" value="1"/>
</dbReference>
<keyword evidence="3" id="KW-1185">Reference proteome</keyword>
<dbReference type="SFLD" id="SFLDG00358">
    <property type="entry name" value="Main_(cytGST)"/>
    <property type="match status" value="1"/>
</dbReference>
<dbReference type="InterPro" id="IPR040079">
    <property type="entry name" value="Glutathione_S-Trfase"/>
</dbReference>
<proteinExistence type="predicted"/>
<dbReference type="Gene3D" id="1.20.1050.10">
    <property type="match status" value="1"/>
</dbReference>
<sequence>MPDPILYIGNKNYSSWSFRPWIGMRATGIAFEERLVPFDMENGNPDFQTFSPTGKVPVLVDGDLTIWESLAILDHAARLYPQSHLWPENTAFRSQAMAMSSEMVSSFMALRSACPMNMRRERKPIEVTPAIAKDVNRIQSLWSSSLEKSGGPFLFGTFSIADAMFAPVVNRLDVYAFETMPEVRAYMDTMKALPAWQEWETAGRAEPWVVAEDEA</sequence>
<reference evidence="2 3" key="2">
    <citation type="submission" date="2012-06" db="EMBL/GenBank/DDBJ databases">
        <authorList>
            <person name="Fiebig A."/>
        </authorList>
    </citation>
    <scope>NUCLEOTIDE SEQUENCE [LARGE SCALE GENOMIC DNA]</scope>
    <source>
        <strain evidence="2 3">DFL-43</strain>
    </source>
</reference>
<reference evidence="2 3" key="1">
    <citation type="submission" date="2007-10" db="EMBL/GenBank/DDBJ databases">
        <authorList>
            <person name="Wagner-Dobler I."/>
            <person name="Ferriera S."/>
            <person name="Johnson J."/>
            <person name="Kravitz S."/>
            <person name="Beeson K."/>
            <person name="Sutton G."/>
            <person name="Rogers Y.-H."/>
            <person name="Friedman R."/>
            <person name="Frazier M."/>
            <person name="Venter J.C."/>
        </authorList>
    </citation>
    <scope>NUCLEOTIDE SEQUENCE [LARGE SCALE GENOMIC DNA]</scope>
    <source>
        <strain evidence="2 3">DFL-43</strain>
    </source>
</reference>
<dbReference type="GO" id="GO:0004364">
    <property type="term" value="F:glutathione transferase activity"/>
    <property type="evidence" value="ECO:0007669"/>
    <property type="project" value="UniProtKB-EC"/>
</dbReference>
<dbReference type="eggNOG" id="COG0625">
    <property type="taxonomic scope" value="Bacteria"/>
</dbReference>
<dbReference type="CDD" id="cd03194">
    <property type="entry name" value="GST_C_3"/>
    <property type="match status" value="1"/>
</dbReference>
<dbReference type="InterPro" id="IPR036282">
    <property type="entry name" value="Glutathione-S-Trfase_C_sf"/>
</dbReference>
<dbReference type="GO" id="GO:0006749">
    <property type="term" value="P:glutathione metabolic process"/>
    <property type="evidence" value="ECO:0007669"/>
    <property type="project" value="TreeGrafter"/>
</dbReference>
<organism evidence="2 3">
    <name type="scientific">Hoeflea phototrophica (strain DSM 17068 / NCIMB 14078 / DFL-43)</name>
    <dbReference type="NCBI Taxonomy" id="411684"/>
    <lineage>
        <taxon>Bacteria</taxon>
        <taxon>Pseudomonadati</taxon>
        <taxon>Pseudomonadota</taxon>
        <taxon>Alphaproteobacteria</taxon>
        <taxon>Hyphomicrobiales</taxon>
        <taxon>Rhizobiaceae</taxon>
        <taxon>Hoeflea</taxon>
    </lineage>
</organism>
<gene>
    <name evidence="2" type="ORF">HPDFL43_17391</name>
</gene>
<dbReference type="STRING" id="411684.HPDFL43_17391"/>
<dbReference type="Gene3D" id="3.40.30.10">
    <property type="entry name" value="Glutaredoxin"/>
    <property type="match status" value="1"/>
</dbReference>
<evidence type="ECO:0000313" key="2">
    <source>
        <dbReference type="EMBL" id="EDQ33272.1"/>
    </source>
</evidence>
<dbReference type="SFLD" id="SFLDS00019">
    <property type="entry name" value="Glutathione_Transferase_(cytos"/>
    <property type="match status" value="1"/>
</dbReference>
<comment type="caution">
    <text evidence="2">The sequence shown here is derived from an EMBL/GenBank/DDBJ whole genome shotgun (WGS) entry which is preliminary data.</text>
</comment>
<evidence type="ECO:0000259" key="1">
    <source>
        <dbReference type="PROSITE" id="PS50404"/>
    </source>
</evidence>